<keyword evidence="2" id="KW-1185">Reference proteome</keyword>
<dbReference type="RefSeq" id="WP_379787444.1">
    <property type="nucleotide sequence ID" value="NZ_JBHSHL010000008.1"/>
</dbReference>
<evidence type="ECO:0000313" key="1">
    <source>
        <dbReference type="EMBL" id="MFC4803966.1"/>
    </source>
</evidence>
<evidence type="ECO:0000313" key="2">
    <source>
        <dbReference type="Proteomes" id="UP001595916"/>
    </source>
</evidence>
<reference evidence="2" key="1">
    <citation type="journal article" date="2019" name="Int. J. Syst. Evol. Microbiol.">
        <title>The Global Catalogue of Microorganisms (GCM) 10K type strain sequencing project: providing services to taxonomists for standard genome sequencing and annotation.</title>
        <authorList>
            <consortium name="The Broad Institute Genomics Platform"/>
            <consortium name="The Broad Institute Genome Sequencing Center for Infectious Disease"/>
            <person name="Wu L."/>
            <person name="Ma J."/>
        </authorList>
    </citation>
    <scope>NUCLEOTIDE SEQUENCE [LARGE SCALE GENOMIC DNA]</scope>
    <source>
        <strain evidence="2">CCUG 46385</strain>
    </source>
</reference>
<organism evidence="1 2">
    <name type="scientific">Filifactor villosus</name>
    <dbReference type="NCBI Taxonomy" id="29374"/>
    <lineage>
        <taxon>Bacteria</taxon>
        <taxon>Bacillati</taxon>
        <taxon>Bacillota</taxon>
        <taxon>Clostridia</taxon>
        <taxon>Peptostreptococcales</taxon>
        <taxon>Filifactoraceae</taxon>
        <taxon>Filifactor</taxon>
    </lineage>
</organism>
<accession>A0ABV9QKS6</accession>
<dbReference type="Proteomes" id="UP001595916">
    <property type="component" value="Unassembled WGS sequence"/>
</dbReference>
<proteinExistence type="predicted"/>
<dbReference type="EMBL" id="JBHSHL010000008">
    <property type="protein sequence ID" value="MFC4803966.1"/>
    <property type="molecule type" value="Genomic_DNA"/>
</dbReference>
<protein>
    <submittedName>
        <fullName evidence="1">Uncharacterized protein</fullName>
    </submittedName>
</protein>
<sequence>MIADIAKYKTISITGLEKNVGKTTTLNQLIEEAKGIYTLGLTSIGRDGETVDRVTKTAKPSIYIYTGTIVATCRECLNNSDFTMEILETTKIHTPMGNIIIVRALSDGYVEIAGPSINKDLEEIIERMQVYAPDKVFVDGALSRKSLASPSVAEATVIATGAAVVASIDKLVKETVHTYTLLSIPELEDEELKERIEACEEKVLLIDKQRDIKAFNVLTALEINREVLDAITEDMDHIVLRGAITDPFLESIMKSVTWKKPLSLIVEDGTKLFIKAQTLEKMRIKKMEIYALKKINVVSITVNPTSPRGAKLDSGRLIRALQQQIPLPVYDVKGEMI</sequence>
<name>A0ABV9QKS6_9FIRM</name>
<gene>
    <name evidence="1" type="ORF">ACFO4R_02620</name>
</gene>
<comment type="caution">
    <text evidence="1">The sequence shown here is derived from an EMBL/GenBank/DDBJ whole genome shotgun (WGS) entry which is preliminary data.</text>
</comment>